<sequence length="64" mass="7309">MSAEPDKRALRSLKNYALVVPPGEVVLRKISIPAVRRRERVQTLMLAAEPLLTGSLDQYLIDYW</sequence>
<protein>
    <submittedName>
        <fullName evidence="1">Uncharacterized protein</fullName>
    </submittedName>
</protein>
<evidence type="ECO:0000313" key="1">
    <source>
        <dbReference type="EMBL" id="SVD95678.1"/>
    </source>
</evidence>
<name>A0A382ZLV4_9ZZZZ</name>
<organism evidence="1">
    <name type="scientific">marine metagenome</name>
    <dbReference type="NCBI Taxonomy" id="408172"/>
    <lineage>
        <taxon>unclassified sequences</taxon>
        <taxon>metagenomes</taxon>
        <taxon>ecological metagenomes</taxon>
    </lineage>
</organism>
<dbReference type="AlphaFoldDB" id="A0A382ZLV4"/>
<reference evidence="1" key="1">
    <citation type="submission" date="2018-05" db="EMBL/GenBank/DDBJ databases">
        <authorList>
            <person name="Lanie J.A."/>
            <person name="Ng W.-L."/>
            <person name="Kazmierczak K.M."/>
            <person name="Andrzejewski T.M."/>
            <person name="Davidsen T.M."/>
            <person name="Wayne K.J."/>
            <person name="Tettelin H."/>
            <person name="Glass J.I."/>
            <person name="Rusch D."/>
            <person name="Podicherti R."/>
            <person name="Tsui H.-C.T."/>
            <person name="Winkler M.E."/>
        </authorList>
    </citation>
    <scope>NUCLEOTIDE SEQUENCE</scope>
</reference>
<proteinExistence type="predicted"/>
<gene>
    <name evidence="1" type="ORF">METZ01_LOCUS448532</name>
</gene>
<accession>A0A382ZLV4</accession>
<feature type="non-terminal residue" evidence="1">
    <location>
        <position position="64"/>
    </location>
</feature>
<dbReference type="EMBL" id="UINC01184454">
    <property type="protein sequence ID" value="SVD95678.1"/>
    <property type="molecule type" value="Genomic_DNA"/>
</dbReference>